<dbReference type="RefSeq" id="WP_012666828.1">
    <property type="nucleotide sequence ID" value="NZ_CP023567.1"/>
</dbReference>
<proteinExistence type="predicted"/>
<dbReference type="EMBL" id="CP103445">
    <property type="protein sequence ID" value="UWS34080.1"/>
    <property type="molecule type" value="Genomic_DNA"/>
</dbReference>
<accession>A0ABY5X9K7</accession>
<keyword evidence="2" id="KW-1185">Reference proteome</keyword>
<dbReference type="Proteomes" id="UP001058553">
    <property type="component" value="Chromosome"/>
</dbReference>
<organism evidence="1 2">
    <name type="scientific">Erwinia pyrifoliae</name>
    <dbReference type="NCBI Taxonomy" id="79967"/>
    <lineage>
        <taxon>Bacteria</taxon>
        <taxon>Pseudomonadati</taxon>
        <taxon>Pseudomonadota</taxon>
        <taxon>Gammaproteobacteria</taxon>
        <taxon>Enterobacterales</taxon>
        <taxon>Erwiniaceae</taxon>
        <taxon>Erwinia</taxon>
    </lineage>
</organism>
<name>A0ABY5X9K7_ERWPY</name>
<protein>
    <submittedName>
        <fullName evidence="1">Uncharacterized protein</fullName>
    </submittedName>
</protein>
<reference evidence="1" key="1">
    <citation type="submission" date="2022-07" db="EMBL/GenBank/DDBJ databases">
        <title>Genetic diversity of Erwinia pyrifoliae.</title>
        <authorList>
            <person name="Park D.S."/>
            <person name="Ham H."/>
        </authorList>
    </citation>
    <scope>NUCLEOTIDE SEQUENCE</scope>
    <source>
        <strain evidence="1">CP201486</strain>
    </source>
</reference>
<evidence type="ECO:0000313" key="2">
    <source>
        <dbReference type="Proteomes" id="UP001058553"/>
    </source>
</evidence>
<gene>
    <name evidence="1" type="ORF">NYP84_02405</name>
</gene>
<evidence type="ECO:0000313" key="1">
    <source>
        <dbReference type="EMBL" id="UWS34080.1"/>
    </source>
</evidence>
<sequence length="204" mass="22792">MQGRYTIDYLSAVSFTKGLGCGCLDMGVSSAYYLDTDEKRKKVLNKIQKAYAEEYGVPSVEDFFAQCVRTNFYMQPILSNVIGKECALTFGYIKDGETDYFKQDNSFYKEKLTSKVSGVVNIHAWLTLPSMEILDLTICTTRLVALLKDKNLTPHDYQQQLMASDDFGGVVVGDGNNLTGTSLIYYPQVVGFDYAFKSGFVQVA</sequence>
<dbReference type="GeneID" id="92238354"/>